<sequence length="65" mass="7396">MLVIFWMYDAGDFLDISLHQMVHILYLIYLVVSGCFCELTDLVLNLLVCTCCDKYHVDADSSIGC</sequence>
<dbReference type="Proteomes" id="UP000243499">
    <property type="component" value="Chromosome 9"/>
</dbReference>
<dbReference type="AlphaFoldDB" id="A0A2T8I3I5"/>
<keyword evidence="1" id="KW-1133">Transmembrane helix</keyword>
<keyword evidence="1" id="KW-0812">Transmembrane</keyword>
<gene>
    <name evidence="2" type="ORF">PAHAL_9G351300</name>
</gene>
<accession>A0A2T8I3I5</accession>
<protein>
    <submittedName>
        <fullName evidence="2">Uncharacterized protein</fullName>
    </submittedName>
</protein>
<reference evidence="2" key="1">
    <citation type="submission" date="2018-04" db="EMBL/GenBank/DDBJ databases">
        <title>WGS assembly of Panicum hallii.</title>
        <authorList>
            <person name="Lovell J."/>
            <person name="Jenkins J."/>
            <person name="Lowry D."/>
            <person name="Mamidi S."/>
            <person name="Sreedasyam A."/>
            <person name="Weng X."/>
            <person name="Barry K."/>
            <person name="Bonette J."/>
            <person name="Campitelli B."/>
            <person name="Daum C."/>
            <person name="Gordon S."/>
            <person name="Gould B."/>
            <person name="Lipzen A."/>
            <person name="Macqueen A."/>
            <person name="Palacio-Mejia J."/>
            <person name="Plott C."/>
            <person name="Shakirov E."/>
            <person name="Shu S."/>
            <person name="Yoshinaga Y."/>
            <person name="Zane M."/>
            <person name="Rokhsar D."/>
            <person name="Grimwood J."/>
            <person name="Schmutz J."/>
            <person name="Juenger T."/>
        </authorList>
    </citation>
    <scope>NUCLEOTIDE SEQUENCE [LARGE SCALE GENOMIC DNA]</scope>
    <source>
        <strain evidence="2">FIL2</strain>
    </source>
</reference>
<evidence type="ECO:0000256" key="1">
    <source>
        <dbReference type="SAM" id="Phobius"/>
    </source>
</evidence>
<dbReference type="EMBL" id="CM008054">
    <property type="protein sequence ID" value="PVH32237.1"/>
    <property type="molecule type" value="Genomic_DNA"/>
</dbReference>
<name>A0A2T8I3I5_9POAL</name>
<evidence type="ECO:0000313" key="2">
    <source>
        <dbReference type="EMBL" id="PVH32237.1"/>
    </source>
</evidence>
<feature type="transmembrane region" description="Helical" evidence="1">
    <location>
        <begin position="20"/>
        <end position="37"/>
    </location>
</feature>
<organism evidence="2">
    <name type="scientific">Panicum hallii</name>
    <dbReference type="NCBI Taxonomy" id="206008"/>
    <lineage>
        <taxon>Eukaryota</taxon>
        <taxon>Viridiplantae</taxon>
        <taxon>Streptophyta</taxon>
        <taxon>Embryophyta</taxon>
        <taxon>Tracheophyta</taxon>
        <taxon>Spermatophyta</taxon>
        <taxon>Magnoliopsida</taxon>
        <taxon>Liliopsida</taxon>
        <taxon>Poales</taxon>
        <taxon>Poaceae</taxon>
        <taxon>PACMAD clade</taxon>
        <taxon>Panicoideae</taxon>
        <taxon>Panicodae</taxon>
        <taxon>Paniceae</taxon>
        <taxon>Panicinae</taxon>
        <taxon>Panicum</taxon>
        <taxon>Panicum sect. Panicum</taxon>
    </lineage>
</organism>
<keyword evidence="1" id="KW-0472">Membrane</keyword>
<proteinExistence type="predicted"/>
<dbReference type="Gramene" id="PVH32237">
    <property type="protein sequence ID" value="PVH32237"/>
    <property type="gene ID" value="PAHAL_9G351300"/>
</dbReference>